<keyword evidence="2" id="KW-1185">Reference proteome</keyword>
<evidence type="ECO:0000313" key="2">
    <source>
        <dbReference type="Proteomes" id="UP001058074"/>
    </source>
</evidence>
<dbReference type="Proteomes" id="UP001058074">
    <property type="component" value="Unassembled WGS sequence"/>
</dbReference>
<sequence length="68" mass="7430">MDKEKISPIPARGDYPEGISPDPHSKGASKDETEALKDLYLPNSKADHSPSEENIDRANGLNPSTPHY</sequence>
<reference evidence="1" key="1">
    <citation type="journal article" date="2025" name="Int. J. Syst. Evol. Microbiol.">
        <title>Inconstantimicrobium mannanitabidum sp. nov., a novel member of the family Clostridiaceae isolated from anoxic soil under the treatment of reductive soil disinfestation.</title>
        <authorList>
            <person name="Ueki A."/>
            <person name="Tonouchi A."/>
            <person name="Honma S."/>
            <person name="Kaku N."/>
            <person name="Ueki K."/>
        </authorList>
    </citation>
    <scope>NUCLEOTIDE SEQUENCE</scope>
    <source>
        <strain evidence="1">TW13</strain>
    </source>
</reference>
<evidence type="ECO:0000313" key="1">
    <source>
        <dbReference type="EMBL" id="GKX65796.1"/>
    </source>
</evidence>
<protein>
    <submittedName>
        <fullName evidence="1">Uncharacterized protein</fullName>
    </submittedName>
</protein>
<name>A0ACB5R9S9_9CLOT</name>
<proteinExistence type="predicted"/>
<comment type="caution">
    <text evidence="1">The sequence shown here is derived from an EMBL/GenBank/DDBJ whole genome shotgun (WGS) entry which is preliminary data.</text>
</comment>
<dbReference type="EMBL" id="BROD01000001">
    <property type="protein sequence ID" value="GKX65796.1"/>
    <property type="molecule type" value="Genomic_DNA"/>
</dbReference>
<organism evidence="1 2">
    <name type="scientific">Inconstantimicrobium mannanitabidum</name>
    <dbReference type="NCBI Taxonomy" id="1604901"/>
    <lineage>
        <taxon>Bacteria</taxon>
        <taxon>Bacillati</taxon>
        <taxon>Bacillota</taxon>
        <taxon>Clostridia</taxon>
        <taxon>Eubacteriales</taxon>
        <taxon>Clostridiaceae</taxon>
        <taxon>Inconstantimicrobium</taxon>
    </lineage>
</organism>
<accession>A0ACB5R9S9</accession>
<gene>
    <name evidence="1" type="ORF">rsdtw13_10540</name>
</gene>